<name>A0A1A9ZVZ4_GLOPL</name>
<dbReference type="AlphaFoldDB" id="A0A1A9ZVZ4"/>
<dbReference type="VEuPathDB" id="VectorBase:GPAI026747"/>
<keyword evidence="2" id="KW-1185">Reference proteome</keyword>
<reference evidence="2" key="1">
    <citation type="submission" date="2014-03" db="EMBL/GenBank/DDBJ databases">
        <authorList>
            <person name="Aksoy S."/>
            <person name="Warren W."/>
            <person name="Wilson R.K."/>
        </authorList>
    </citation>
    <scope>NUCLEOTIDE SEQUENCE [LARGE SCALE GENOMIC DNA]</scope>
    <source>
        <strain evidence="2">IAEA</strain>
    </source>
</reference>
<protein>
    <submittedName>
        <fullName evidence="1">Uncharacterized protein</fullName>
    </submittedName>
</protein>
<evidence type="ECO:0000313" key="2">
    <source>
        <dbReference type="Proteomes" id="UP000092445"/>
    </source>
</evidence>
<reference evidence="1" key="2">
    <citation type="submission" date="2020-05" db="UniProtKB">
        <authorList>
            <consortium name="EnsemblMetazoa"/>
        </authorList>
    </citation>
    <scope>IDENTIFICATION</scope>
    <source>
        <strain evidence="1">IAEA</strain>
    </source>
</reference>
<dbReference type="Proteomes" id="UP000092445">
    <property type="component" value="Unassembled WGS sequence"/>
</dbReference>
<evidence type="ECO:0000313" key="1">
    <source>
        <dbReference type="EnsemblMetazoa" id="GPAI026747-PA"/>
    </source>
</evidence>
<proteinExistence type="predicted"/>
<accession>A0A1A9ZVZ4</accession>
<organism evidence="1 2">
    <name type="scientific">Glossina pallidipes</name>
    <name type="common">Tsetse fly</name>
    <dbReference type="NCBI Taxonomy" id="7398"/>
    <lineage>
        <taxon>Eukaryota</taxon>
        <taxon>Metazoa</taxon>
        <taxon>Ecdysozoa</taxon>
        <taxon>Arthropoda</taxon>
        <taxon>Hexapoda</taxon>
        <taxon>Insecta</taxon>
        <taxon>Pterygota</taxon>
        <taxon>Neoptera</taxon>
        <taxon>Endopterygota</taxon>
        <taxon>Diptera</taxon>
        <taxon>Brachycera</taxon>
        <taxon>Muscomorpha</taxon>
        <taxon>Hippoboscoidea</taxon>
        <taxon>Glossinidae</taxon>
        <taxon>Glossina</taxon>
    </lineage>
</organism>
<dbReference type="EnsemblMetazoa" id="GPAI026747-RA">
    <property type="protein sequence ID" value="GPAI026747-PA"/>
    <property type="gene ID" value="GPAI026747"/>
</dbReference>
<sequence length="141" mass="15476">MQNLVTVNLRVFIVAGSLQRYSSSGSSKITWAVTGSDLVCGHQQVKAPSSGTPNIQSHTQYIIFATALFKETIKATARNKSIEQSKSTQRATNKIVEMFSKVMLEMNQWPVKILTAQSKNAAAVLRPFKTDKPVHLGIIKG</sequence>